<feature type="domain" description="Transcription regulator PadR N-terminal" evidence="1">
    <location>
        <begin position="46"/>
        <end position="112"/>
    </location>
</feature>
<proteinExistence type="predicted"/>
<dbReference type="STRING" id="872970.SAMN04488134_105198"/>
<dbReference type="InterPro" id="IPR005149">
    <property type="entry name" value="Tscrpt_reg_PadR_N"/>
</dbReference>
<dbReference type="OrthoDB" id="2440228at2"/>
<organism evidence="2 3">
    <name type="scientific">Amphibacillus marinus</name>
    <dbReference type="NCBI Taxonomy" id="872970"/>
    <lineage>
        <taxon>Bacteria</taxon>
        <taxon>Bacillati</taxon>
        <taxon>Bacillota</taxon>
        <taxon>Bacilli</taxon>
        <taxon>Bacillales</taxon>
        <taxon>Bacillaceae</taxon>
        <taxon>Amphibacillus</taxon>
    </lineage>
</organism>
<evidence type="ECO:0000259" key="1">
    <source>
        <dbReference type="Pfam" id="PF03551"/>
    </source>
</evidence>
<dbReference type="Pfam" id="PF03551">
    <property type="entry name" value="PadR"/>
    <property type="match status" value="1"/>
</dbReference>
<dbReference type="Proteomes" id="UP000199300">
    <property type="component" value="Unassembled WGS sequence"/>
</dbReference>
<dbReference type="RefSeq" id="WP_091497124.1">
    <property type="nucleotide sequence ID" value="NZ_FODJ01000005.1"/>
</dbReference>
<keyword evidence="3" id="KW-1185">Reference proteome</keyword>
<evidence type="ECO:0000313" key="2">
    <source>
        <dbReference type="EMBL" id="SEO27019.1"/>
    </source>
</evidence>
<accession>A0A1H8NC48</accession>
<dbReference type="Gene3D" id="1.10.10.10">
    <property type="entry name" value="Winged helix-like DNA-binding domain superfamily/Winged helix DNA-binding domain"/>
    <property type="match status" value="1"/>
</dbReference>
<evidence type="ECO:0000313" key="3">
    <source>
        <dbReference type="Proteomes" id="UP000199300"/>
    </source>
</evidence>
<dbReference type="InterPro" id="IPR036390">
    <property type="entry name" value="WH_DNA-bd_sf"/>
</dbReference>
<dbReference type="AlphaFoldDB" id="A0A1H8NC48"/>
<gene>
    <name evidence="2" type="ORF">SAMN04488134_105198</name>
</gene>
<dbReference type="EMBL" id="FODJ01000005">
    <property type="protein sequence ID" value="SEO27019.1"/>
    <property type="molecule type" value="Genomic_DNA"/>
</dbReference>
<name>A0A1H8NC48_9BACI</name>
<dbReference type="InterPro" id="IPR036388">
    <property type="entry name" value="WH-like_DNA-bd_sf"/>
</dbReference>
<sequence>MNDPLNNLKQAMNETVFKEARFSNKKQKQTLAIAEHEAKAELDFAILKRLASQALTGYQLYELIINSVQYQEGQLYVTLHQLELKQWIKGSWDQENAVKTYCLDRLGQKELKRLEKSGKRVPAISYFKRGHQL</sequence>
<reference evidence="2 3" key="1">
    <citation type="submission" date="2016-10" db="EMBL/GenBank/DDBJ databases">
        <authorList>
            <person name="de Groot N.N."/>
        </authorList>
    </citation>
    <scope>NUCLEOTIDE SEQUENCE [LARGE SCALE GENOMIC DNA]</scope>
    <source>
        <strain evidence="2 3">CGMCC 1.10434</strain>
    </source>
</reference>
<protein>
    <submittedName>
        <fullName evidence="2">Transcriptional regulator PadR-like family protein</fullName>
    </submittedName>
</protein>
<dbReference type="SUPFAM" id="SSF46785">
    <property type="entry name" value="Winged helix' DNA-binding domain"/>
    <property type="match status" value="1"/>
</dbReference>